<dbReference type="OMA" id="YYIERIE"/>
<proteinExistence type="predicted"/>
<evidence type="ECO:0000313" key="2">
    <source>
        <dbReference type="Proteomes" id="UP000001950"/>
    </source>
</evidence>
<accession>Q4UEF3</accession>
<reference evidence="1 2" key="1">
    <citation type="journal article" date="2005" name="Science">
        <title>Genome of the host-cell transforming parasite Theileria annulata compared with T. parva.</title>
        <authorList>
            <person name="Pain A."/>
            <person name="Renauld H."/>
            <person name="Berriman M."/>
            <person name="Murphy L."/>
            <person name="Yeats C.A."/>
            <person name="Weir W."/>
            <person name="Kerhornou A."/>
            <person name="Aslett M."/>
            <person name="Bishop R."/>
            <person name="Bouchier C."/>
            <person name="Cochet M."/>
            <person name="Coulson R.M.R."/>
            <person name="Cronin A."/>
            <person name="de Villiers E.P."/>
            <person name="Fraser A."/>
            <person name="Fosker N."/>
            <person name="Gardner M."/>
            <person name="Goble A."/>
            <person name="Griffiths-Jones S."/>
            <person name="Harris D.E."/>
            <person name="Katzer F."/>
            <person name="Larke N."/>
            <person name="Lord A."/>
            <person name="Maser P."/>
            <person name="McKellar S."/>
            <person name="Mooney P."/>
            <person name="Morton F."/>
            <person name="Nene V."/>
            <person name="O'Neil S."/>
            <person name="Price C."/>
            <person name="Quail M.A."/>
            <person name="Rabbinowitsch E."/>
            <person name="Rawlings N.D."/>
            <person name="Rutter S."/>
            <person name="Saunders D."/>
            <person name="Seeger K."/>
            <person name="Shah T."/>
            <person name="Squares R."/>
            <person name="Squares S."/>
            <person name="Tivey A."/>
            <person name="Walker A.R."/>
            <person name="Woodward J."/>
            <person name="Dobbelaere D.A.E."/>
            <person name="Langsley G."/>
            <person name="Rajandream M.A."/>
            <person name="McKeever D."/>
            <person name="Shiels B."/>
            <person name="Tait A."/>
            <person name="Barrell B.G."/>
            <person name="Hall N."/>
        </authorList>
    </citation>
    <scope>NUCLEOTIDE SEQUENCE [LARGE SCALE GENOMIC DNA]</scope>
    <source>
        <strain evidence="2">Ankara</strain>
    </source>
</reference>
<dbReference type="EMBL" id="CR940348">
    <property type="protein sequence ID" value="CAI74536.1"/>
    <property type="molecule type" value="Genomic_DNA"/>
</dbReference>
<dbReference type="InParanoid" id="Q4UEF3"/>
<dbReference type="OrthoDB" id="364025at2759"/>
<keyword evidence="2" id="KW-1185">Reference proteome</keyword>
<gene>
    <name evidence="1" type="ORF">TA13240</name>
</gene>
<name>Q4UEF3_THEAN</name>
<dbReference type="VEuPathDB" id="PiroplasmaDB:TA13240"/>
<protein>
    <submittedName>
        <fullName evidence="1">Uncharacterized protein</fullName>
    </submittedName>
</protein>
<dbReference type="KEGG" id="tan:TA13240"/>
<dbReference type="STRING" id="5874.Q4UEF3"/>
<dbReference type="AlphaFoldDB" id="Q4UEF3"/>
<dbReference type="Proteomes" id="UP000001950">
    <property type="component" value="Chromosome 2"/>
</dbReference>
<sequence length="781" mass="91218">MLSETVCSLCRSNEFSNQDNHNGRCTTPESNNHLRYKILSFGSEFNKFNDKKSLNLIKILDLSGDVDKFSDNCSIECEEQNEDEYDINKSTFKKNSYKEEPSVEFKPIQNCFKRKDGQTSEETVSGNEEEESKIWGKINGNLNGLFSNKEESSDNEDSIYLTIGPYVLQGKKVETRAGENFVILRKVPNHCSCICSDSNSHCNHIAYYEICGVVNQKIEFKSRPIIYYTADDNQSDEYYLYQSNFINTNWLILSANDEILNNMLDEQAYFKIINNDSEKNKKAVLCILNNTYYIERIELGGTILLYFPMAEVEEAHGDGNLLVIIGSSKYSYNLIRSNPIFENLPKTSNIHMSSLLDQTPISDLEISDYILGKNEMYPSYYLYQQDGTLRYMGHYFFGEFTIRIIEAIPIYFSKYPDKKKKVTQLTVGEIWDMVNFYPDIFDFVPQEVRNLSTLFQTLLKISDVEQTFTTLDECISVAKSEMISELNVKLNLFKMQKLISWCIVSANCHSEINYYQYTRYLDNILFNKAFPSYIFDDLIEYMLSFRTDNEQFLDYLKSVEYYYKKMSFSEVSNLFSDQNSTQANYNKTFIIFDKSGTELFMMNELDIVYSDLYKLPCLNYEVFKNNTKGLTQLRFSYSMNSLLHNCRSPLSLHISFLAEKVVAILDSNRCVLKIYPTVKHEGLRDNLSELFKLKRNWHLEVLENKLKHFFKDKPAIDMLTGGPDYHGRLWITKEKNNRNYVNQNVVEEIKNETVNMWKKMDGELKSIKEESYIIINWNVPT</sequence>
<dbReference type="RefSeq" id="XP_952268.1">
    <property type="nucleotide sequence ID" value="XM_947175.1"/>
</dbReference>
<organism evidence="1 2">
    <name type="scientific">Theileria annulata</name>
    <dbReference type="NCBI Taxonomy" id="5874"/>
    <lineage>
        <taxon>Eukaryota</taxon>
        <taxon>Sar</taxon>
        <taxon>Alveolata</taxon>
        <taxon>Apicomplexa</taxon>
        <taxon>Aconoidasida</taxon>
        <taxon>Piroplasmida</taxon>
        <taxon>Theileriidae</taxon>
        <taxon>Theileria</taxon>
    </lineage>
</organism>
<dbReference type="GeneID" id="3862252"/>
<dbReference type="eggNOG" id="ENOG502QX04">
    <property type="taxonomic scope" value="Eukaryota"/>
</dbReference>
<evidence type="ECO:0000313" key="1">
    <source>
        <dbReference type="EMBL" id="CAI74536.1"/>
    </source>
</evidence>